<evidence type="ECO:0000313" key="4">
    <source>
        <dbReference type="Proteomes" id="UP000011863"/>
    </source>
</evidence>
<dbReference type="PANTHER" id="PTHR11941:SF133">
    <property type="entry name" value="1,2-EPOXYPHENYLACETYL-COA ISOMERASE"/>
    <property type="match status" value="1"/>
</dbReference>
<accession>A0A6C7E9B1</accession>
<proteinExistence type="inferred from homology"/>
<dbReference type="InterPro" id="IPR001753">
    <property type="entry name" value="Enoyl-CoA_hydra/iso"/>
</dbReference>
<dbReference type="AlphaFoldDB" id="A0A6C7E9B1"/>
<dbReference type="InterPro" id="IPR029045">
    <property type="entry name" value="ClpP/crotonase-like_dom_sf"/>
</dbReference>
<dbReference type="PANTHER" id="PTHR11941">
    <property type="entry name" value="ENOYL-COA HYDRATASE-RELATED"/>
    <property type="match status" value="1"/>
</dbReference>
<dbReference type="Gene3D" id="1.10.12.10">
    <property type="entry name" value="Lyase 2-enoyl-coa Hydratase, Chain A, domain 2"/>
    <property type="match status" value="1"/>
</dbReference>
<dbReference type="GO" id="GO:0006635">
    <property type="term" value="P:fatty acid beta-oxidation"/>
    <property type="evidence" value="ECO:0007669"/>
    <property type="project" value="TreeGrafter"/>
</dbReference>
<gene>
    <name evidence="3" type="ORF">YM304_27270</name>
</gene>
<sequence>MTELELKATRFEVEDRVATVWLHRPHRHNAWTGRMHTELRSIMAGLEHRDDVRAVVITGSDRAFCVGGDSQALEGHVERGSYDTGVRPDAASPGGGDRLDADFAWQLGYRLPIIAAVNGACAGIGLALALFCDLRFVAAEAKLTTAAPKLGLPAEYGMTWMLPRLIGVTRANDLLLSGRVFTGAETAEWGLWNGVCEGGAATLAAARGWAAQLVRFAGPTAVATTKRQITADLLRHDPAASVTDSIVLMNDAMATAEYREGIAALVEKRAPDF</sequence>
<dbReference type="EMBL" id="AP012057">
    <property type="protein sequence ID" value="BAN03041.1"/>
    <property type="molecule type" value="Genomic_DNA"/>
</dbReference>
<reference evidence="3 4" key="1">
    <citation type="journal article" date="2013" name="Int. J. Syst. Evol. Microbiol.">
        <title>Ilumatobacter nonamiense sp. nov. and Ilumatobacter coccineum sp. nov., isolated from seashore sand.</title>
        <authorList>
            <person name="Matsumoto A."/>
            <person name="Kasai H."/>
            <person name="Matsuo Y."/>
            <person name="Shizuri Y."/>
            <person name="Ichikawa N."/>
            <person name="Fujita N."/>
            <person name="Omura S."/>
            <person name="Takahashi Y."/>
        </authorList>
    </citation>
    <scope>NUCLEOTIDE SEQUENCE [LARGE SCALE GENOMIC DNA]</scope>
    <source>
        <strain evidence="4">NBRC 103263 / KCTC 29153 / YM16-304</strain>
    </source>
</reference>
<protein>
    <submittedName>
        <fullName evidence="3">Putative enoyl-CoA hydratase</fullName>
        <ecNumber evidence="3">4.2.1.17</ecNumber>
    </submittedName>
</protein>
<dbReference type="RefSeq" id="WP_015442288.1">
    <property type="nucleotide sequence ID" value="NC_020520.1"/>
</dbReference>
<evidence type="ECO:0000313" key="3">
    <source>
        <dbReference type="EMBL" id="BAN03041.1"/>
    </source>
</evidence>
<keyword evidence="2 3" id="KW-0456">Lyase</keyword>
<comment type="similarity">
    <text evidence="1">Belongs to the enoyl-CoA hydratase/isomerase family.</text>
</comment>
<organism evidence="3 4">
    <name type="scientific">Ilumatobacter coccineus (strain NBRC 103263 / KCTC 29153 / YM16-304)</name>
    <dbReference type="NCBI Taxonomy" id="1313172"/>
    <lineage>
        <taxon>Bacteria</taxon>
        <taxon>Bacillati</taxon>
        <taxon>Actinomycetota</taxon>
        <taxon>Acidimicrobiia</taxon>
        <taxon>Acidimicrobiales</taxon>
        <taxon>Ilumatobacteraceae</taxon>
        <taxon>Ilumatobacter</taxon>
    </lineage>
</organism>
<dbReference type="CDD" id="cd06558">
    <property type="entry name" value="crotonase-like"/>
    <property type="match status" value="1"/>
</dbReference>
<dbReference type="KEGG" id="aym:YM304_27270"/>
<evidence type="ECO:0000256" key="1">
    <source>
        <dbReference type="ARBA" id="ARBA00005254"/>
    </source>
</evidence>
<dbReference type="OrthoDB" id="9777711at2"/>
<dbReference type="Pfam" id="PF00378">
    <property type="entry name" value="ECH_1"/>
    <property type="match status" value="1"/>
</dbReference>
<dbReference type="GO" id="GO:0004300">
    <property type="term" value="F:enoyl-CoA hydratase activity"/>
    <property type="evidence" value="ECO:0007669"/>
    <property type="project" value="UniProtKB-EC"/>
</dbReference>
<dbReference type="SUPFAM" id="SSF52096">
    <property type="entry name" value="ClpP/crotonase"/>
    <property type="match status" value="1"/>
</dbReference>
<keyword evidence="4" id="KW-1185">Reference proteome</keyword>
<dbReference type="EC" id="4.2.1.17" evidence="3"/>
<name>A0A6C7E9B1_ILUCY</name>
<evidence type="ECO:0000256" key="2">
    <source>
        <dbReference type="ARBA" id="ARBA00023239"/>
    </source>
</evidence>
<dbReference type="Proteomes" id="UP000011863">
    <property type="component" value="Chromosome"/>
</dbReference>
<dbReference type="Gene3D" id="3.90.226.10">
    <property type="entry name" value="2-enoyl-CoA Hydratase, Chain A, domain 1"/>
    <property type="match status" value="1"/>
</dbReference>
<dbReference type="InterPro" id="IPR014748">
    <property type="entry name" value="Enoyl-CoA_hydra_C"/>
</dbReference>